<feature type="compositionally biased region" description="Basic and acidic residues" evidence="8">
    <location>
        <begin position="971"/>
        <end position="980"/>
    </location>
</feature>
<dbReference type="PROSITE" id="PS50096">
    <property type="entry name" value="IQ"/>
    <property type="match status" value="4"/>
</dbReference>
<dbReference type="Gene3D" id="1.20.58.530">
    <property type="match status" value="1"/>
</dbReference>
<feature type="domain" description="Myosin motor" evidence="9">
    <location>
        <begin position="68"/>
        <end position="743"/>
    </location>
</feature>
<evidence type="ECO:0000256" key="8">
    <source>
        <dbReference type="SAM" id="MobiDB-lite"/>
    </source>
</evidence>
<evidence type="ECO:0000256" key="3">
    <source>
        <dbReference type="ARBA" id="ARBA00022840"/>
    </source>
</evidence>
<dbReference type="Pfam" id="PF00612">
    <property type="entry name" value="IQ"/>
    <property type="match status" value="5"/>
</dbReference>
<dbReference type="Gene3D" id="1.20.120.720">
    <property type="entry name" value="Myosin VI head, motor domain, U50 subdomain"/>
    <property type="match status" value="1"/>
</dbReference>
<name>A0AAD3MA79_LATJO</name>
<dbReference type="SMART" id="SM00015">
    <property type="entry name" value="IQ"/>
    <property type="match status" value="6"/>
</dbReference>
<evidence type="ECO:0000256" key="7">
    <source>
        <dbReference type="PROSITE-ProRule" id="PRU00782"/>
    </source>
</evidence>
<dbReference type="SUPFAM" id="SSF50084">
    <property type="entry name" value="Myosin S1 fragment, N-terminal domain"/>
    <property type="match status" value="1"/>
</dbReference>
<evidence type="ECO:0000313" key="10">
    <source>
        <dbReference type="EMBL" id="GLD50380.1"/>
    </source>
</evidence>
<evidence type="ECO:0000256" key="6">
    <source>
        <dbReference type="ARBA" id="ARBA00023203"/>
    </source>
</evidence>
<dbReference type="InterPro" id="IPR001609">
    <property type="entry name" value="Myosin_head_motor_dom-like"/>
</dbReference>
<dbReference type="SMART" id="SM00242">
    <property type="entry name" value="MYSc"/>
    <property type="match status" value="1"/>
</dbReference>
<dbReference type="GO" id="GO:0007015">
    <property type="term" value="P:actin filament organization"/>
    <property type="evidence" value="ECO:0007669"/>
    <property type="project" value="TreeGrafter"/>
</dbReference>
<dbReference type="SUPFAM" id="SSF52540">
    <property type="entry name" value="P-loop containing nucleoside triphosphate hydrolases"/>
    <property type="match status" value="2"/>
</dbReference>
<keyword evidence="11" id="KW-1185">Reference proteome</keyword>
<feature type="region of interest" description="Disordered" evidence="8">
    <location>
        <begin position="951"/>
        <end position="980"/>
    </location>
</feature>
<feature type="region of interest" description="Actin-binding" evidence="7">
    <location>
        <begin position="632"/>
        <end position="654"/>
    </location>
</feature>
<dbReference type="InterPro" id="IPR027417">
    <property type="entry name" value="P-loop_NTPase"/>
</dbReference>
<dbReference type="CDD" id="cd01380">
    <property type="entry name" value="MYSc_Myo5"/>
    <property type="match status" value="1"/>
</dbReference>
<dbReference type="PRINTS" id="PR00193">
    <property type="entry name" value="MYOSINHEAVY"/>
</dbReference>
<organism evidence="10 11">
    <name type="scientific">Lates japonicus</name>
    <name type="common">Japanese lates</name>
    <dbReference type="NCBI Taxonomy" id="270547"/>
    <lineage>
        <taxon>Eukaryota</taxon>
        <taxon>Metazoa</taxon>
        <taxon>Chordata</taxon>
        <taxon>Craniata</taxon>
        <taxon>Vertebrata</taxon>
        <taxon>Euteleostomi</taxon>
        <taxon>Actinopterygii</taxon>
        <taxon>Neopterygii</taxon>
        <taxon>Teleostei</taxon>
        <taxon>Neoteleostei</taxon>
        <taxon>Acanthomorphata</taxon>
        <taxon>Carangaria</taxon>
        <taxon>Carangaria incertae sedis</taxon>
        <taxon>Centropomidae</taxon>
        <taxon>Lates</taxon>
    </lineage>
</organism>
<dbReference type="PANTHER" id="PTHR13140">
    <property type="entry name" value="MYOSIN"/>
    <property type="match status" value="1"/>
</dbReference>
<dbReference type="Proteomes" id="UP001279410">
    <property type="component" value="Unassembled WGS sequence"/>
</dbReference>
<keyword evidence="2 7" id="KW-0547">Nucleotide-binding</keyword>
<dbReference type="InterPro" id="IPR000048">
    <property type="entry name" value="IQ_motif_EF-hand-BS"/>
</dbReference>
<dbReference type="GO" id="GO:0016459">
    <property type="term" value="C:myosin complex"/>
    <property type="evidence" value="ECO:0007669"/>
    <property type="project" value="UniProtKB-KW"/>
</dbReference>
<dbReference type="GO" id="GO:0000146">
    <property type="term" value="F:microfilament motor activity"/>
    <property type="evidence" value="ECO:0007669"/>
    <property type="project" value="TreeGrafter"/>
</dbReference>
<reference evidence="10" key="1">
    <citation type="submission" date="2022-08" db="EMBL/GenBank/DDBJ databases">
        <title>Genome sequencing of akame (Lates japonicus).</title>
        <authorList>
            <person name="Hashiguchi Y."/>
            <person name="Takahashi H."/>
        </authorList>
    </citation>
    <scope>NUCLEOTIDE SEQUENCE</scope>
    <source>
        <strain evidence="10">Kochi</strain>
    </source>
</reference>
<dbReference type="InterPro" id="IPR036961">
    <property type="entry name" value="Kinesin_motor_dom_sf"/>
</dbReference>
<evidence type="ECO:0000259" key="9">
    <source>
        <dbReference type="PROSITE" id="PS51456"/>
    </source>
</evidence>
<proteinExistence type="inferred from homology"/>
<evidence type="ECO:0000256" key="2">
    <source>
        <dbReference type="ARBA" id="ARBA00022741"/>
    </source>
</evidence>
<dbReference type="InterPro" id="IPR036103">
    <property type="entry name" value="MYSc_Myo5"/>
</dbReference>
<dbReference type="GO" id="GO:0051015">
    <property type="term" value="F:actin filament binding"/>
    <property type="evidence" value="ECO:0007669"/>
    <property type="project" value="TreeGrafter"/>
</dbReference>
<dbReference type="PROSITE" id="PS51456">
    <property type="entry name" value="MYOSIN_MOTOR"/>
    <property type="match status" value="1"/>
</dbReference>
<dbReference type="Gene3D" id="1.10.10.820">
    <property type="match status" value="1"/>
</dbReference>
<comment type="similarity">
    <text evidence="1 7">Belongs to the TRAFAC class myosin-kinesin ATPase superfamily. Myosin family.</text>
</comment>
<evidence type="ECO:0000256" key="4">
    <source>
        <dbReference type="ARBA" id="ARBA00023123"/>
    </source>
</evidence>
<sequence length="1031" mass="118149">MATLELYSKGESVWIPDPGAVWVSAQLLQDYSPGEKHLLLQLPNGEEVHYPVGSPSDLPPLGNPDILEGENDLTALSFLHEPAVLHNLRVRFLDYSSIYTYCGIVLVAINPYDQLPIYGEEVIDAYSGQDMADMEPHIFSVAEEAYRTMTREEKNQSIIISGESGSGKTVSAKFTMRYFAVVGGAAQQTSVEERVLASNPIMESIGNAKTTRNDNSSRFGKYIEIGFGRKGDIIGANMRTYLLEKSRVVFQASAERNYHIFYQLCASRELPEMRSLKLDAPEHFRYTNRGGEMQIPGTDDVSDLERTRNAFTILGVQPDQQLELFRILSAVLHLGNVNIQASGRSSDRSYIDADDRSLAVFSKLLGVEGPQMAHWLCHRRLAVGGEMLVKPMSGQQAVEARDALAKHIYGQLFTWTVQRLNSALRSQRGQTKSFIGVLDIYGFETFDRNSFEQFCINYANEKLQQQFNRHVFHLEQEEYVREELAWSRIEFSDNQQCINLIEGQLGLFDLLDEECRMPKGSDESWVRKLYNQHLTGKPHPHFQKPRMSNSAFIILHFADTVQYECDGFLDKNRDTVFEELVNILKASQSELVAELFQQQENVSPVANGSVRSGKRVTREHKLTVGFQFRQSLQMLMDTLNSTTPHYVRCIKPNDLKEPFMFDPKRTVQQLRACGVLETIRISAAGYPSRYRVLLRGPQSQEQAQASCRRTLPQLISDPDQYCFGKTKVFFRAGQVALLERLRAERLRVAAVIIQSRVRGWLSRIRYTRILWATVTIQRYCRGALTRRLALTLRYTKAALVIQKTYRMVVVRQLFLMIRQATITIQAFTRGTLARRRYRLMVAERAAVLLQARVRGWLARRAYRRVRAAVVFMQCCVRRRAARRELLKLKTEARSVERYRELNKGMEVKLMQLQLRADQEARESATLRETLHAEREAAGAELEALRATIQRLESHKHEKPQPCPAISEEEEEKRRRAADKAAQEILQLTQELQALQREKESFCKEREDLAARFLEQEKAQEERVTQAVFSGD</sequence>
<keyword evidence="4 7" id="KW-0518">Myosin</keyword>
<keyword evidence="6 7" id="KW-0009">Actin-binding</keyword>
<keyword evidence="5 7" id="KW-0505">Motor protein</keyword>
<dbReference type="GO" id="GO:0005524">
    <property type="term" value="F:ATP binding"/>
    <property type="evidence" value="ECO:0007669"/>
    <property type="project" value="UniProtKB-UniRule"/>
</dbReference>
<gene>
    <name evidence="10" type="ORF">AKAME5_002793000</name>
</gene>
<protein>
    <submittedName>
        <fullName evidence="10">Unconventional myosin-Va-like protein</fullName>
    </submittedName>
</protein>
<evidence type="ECO:0000256" key="1">
    <source>
        <dbReference type="ARBA" id="ARBA00008314"/>
    </source>
</evidence>
<comment type="caution">
    <text evidence="10">The sequence shown here is derived from an EMBL/GenBank/DDBJ whole genome shotgun (WGS) entry which is preliminary data.</text>
</comment>
<dbReference type="EMBL" id="BRZM01003569">
    <property type="protein sequence ID" value="GLD50380.1"/>
    <property type="molecule type" value="Genomic_DNA"/>
</dbReference>
<dbReference type="Pfam" id="PF00063">
    <property type="entry name" value="Myosin_head"/>
    <property type="match status" value="1"/>
</dbReference>
<dbReference type="GO" id="GO:0005737">
    <property type="term" value="C:cytoplasm"/>
    <property type="evidence" value="ECO:0007669"/>
    <property type="project" value="TreeGrafter"/>
</dbReference>
<evidence type="ECO:0000313" key="11">
    <source>
        <dbReference type="Proteomes" id="UP001279410"/>
    </source>
</evidence>
<keyword evidence="3 7" id="KW-0067">ATP-binding</keyword>
<dbReference type="FunFam" id="1.10.10.820:FF:000001">
    <property type="entry name" value="Myosin heavy chain"/>
    <property type="match status" value="1"/>
</dbReference>
<dbReference type="Gene3D" id="1.20.5.190">
    <property type="match status" value="3"/>
</dbReference>
<dbReference type="AlphaFoldDB" id="A0AAD3MA79"/>
<accession>A0AAD3MA79</accession>
<dbReference type="Gene3D" id="3.30.70.1590">
    <property type="match status" value="1"/>
</dbReference>
<dbReference type="PANTHER" id="PTHR13140:SF853">
    <property type="entry name" value="UNCONVENTIONAL MYOSIN-VB ISOFORM X2"/>
    <property type="match status" value="1"/>
</dbReference>
<feature type="binding site" evidence="7">
    <location>
        <begin position="162"/>
        <end position="169"/>
    </location>
    <ligand>
        <name>ATP</name>
        <dbReference type="ChEBI" id="CHEBI:30616"/>
    </ligand>
</feature>
<dbReference type="GO" id="GO:0016020">
    <property type="term" value="C:membrane"/>
    <property type="evidence" value="ECO:0007669"/>
    <property type="project" value="TreeGrafter"/>
</dbReference>
<evidence type="ECO:0000256" key="5">
    <source>
        <dbReference type="ARBA" id="ARBA00023175"/>
    </source>
</evidence>
<dbReference type="Gene3D" id="3.40.850.10">
    <property type="entry name" value="Kinesin motor domain"/>
    <property type="match status" value="1"/>
</dbReference>